<evidence type="ECO:0000256" key="9">
    <source>
        <dbReference type="PIRSR" id="PIRSR000388-2"/>
    </source>
</evidence>
<proteinExistence type="inferred from homology"/>
<dbReference type="GO" id="GO:0015940">
    <property type="term" value="P:pantothenate biosynthetic process"/>
    <property type="evidence" value="ECO:0007669"/>
    <property type="project" value="UniProtKB-UniRule"/>
</dbReference>
<dbReference type="HAMAP" id="MF_00156">
    <property type="entry name" value="PanB"/>
    <property type="match status" value="1"/>
</dbReference>
<dbReference type="InterPro" id="IPR015813">
    <property type="entry name" value="Pyrv/PenolPyrv_kinase-like_dom"/>
</dbReference>
<dbReference type="GO" id="GO:0000287">
    <property type="term" value="F:magnesium ion binding"/>
    <property type="evidence" value="ECO:0007669"/>
    <property type="project" value="TreeGrafter"/>
</dbReference>
<feature type="binding site" evidence="7 9">
    <location>
        <position position="82"/>
    </location>
    <ligand>
        <name>3-methyl-2-oxobutanoate</name>
        <dbReference type="ChEBI" id="CHEBI:11851"/>
    </ligand>
</feature>
<dbReference type="EC" id="2.1.2.11" evidence="7"/>
<gene>
    <name evidence="7 11" type="primary">panB</name>
    <name evidence="11" type="ORF">EBO34_04260</name>
</gene>
<evidence type="ECO:0000256" key="10">
    <source>
        <dbReference type="PIRSR" id="PIRSR000388-3"/>
    </source>
</evidence>
<evidence type="ECO:0000256" key="7">
    <source>
        <dbReference type="HAMAP-Rule" id="MF_00156"/>
    </source>
</evidence>
<evidence type="ECO:0000313" key="12">
    <source>
        <dbReference type="Proteomes" id="UP000278746"/>
    </source>
</evidence>
<accession>A0A3M7TV81</accession>
<reference evidence="11 12" key="1">
    <citation type="submission" date="2018-10" db="EMBL/GenBank/DDBJ databases">
        <title>Bacillus Keqinensis sp. nov., a moderately halophilic bacterium isolated from a saline-alkaline lake.</title>
        <authorList>
            <person name="Wang H."/>
        </authorList>
    </citation>
    <scope>NUCLEOTIDE SEQUENCE [LARGE SCALE GENOMIC DNA]</scope>
    <source>
        <strain evidence="11 12">KQ-3</strain>
    </source>
</reference>
<name>A0A3M7TV81_9BACI</name>
<dbReference type="EMBL" id="RHIB01000001">
    <property type="protein sequence ID" value="RNA69171.1"/>
    <property type="molecule type" value="Genomic_DNA"/>
</dbReference>
<comment type="pathway">
    <text evidence="1 7">Cofactor biosynthesis; (R)-pantothenate biosynthesis; (R)-pantoate from 3-methyl-2-oxobutanoate: step 1/2.</text>
</comment>
<dbReference type="PIRSF" id="PIRSF000388">
    <property type="entry name" value="Pantoate_hydroxy_MeTrfase"/>
    <property type="match status" value="1"/>
</dbReference>
<dbReference type="NCBIfam" id="NF001452">
    <property type="entry name" value="PRK00311.1"/>
    <property type="match status" value="1"/>
</dbReference>
<dbReference type="RefSeq" id="WP_122896693.1">
    <property type="nucleotide sequence ID" value="NZ_RHIB01000001.1"/>
</dbReference>
<feature type="binding site" evidence="7 9">
    <location>
        <begin position="43"/>
        <end position="44"/>
    </location>
    <ligand>
        <name>3-methyl-2-oxobutanoate</name>
        <dbReference type="ChEBI" id="CHEBI:11851"/>
    </ligand>
</feature>
<comment type="subunit">
    <text evidence="3 7">Homodecamer; pentamer of dimers.</text>
</comment>
<protein>
    <recommendedName>
        <fullName evidence="7">3-methyl-2-oxobutanoate hydroxymethyltransferase</fullName>
        <ecNumber evidence="7">2.1.2.11</ecNumber>
    </recommendedName>
    <alternativeName>
        <fullName evidence="7">Ketopantoate hydroxymethyltransferase</fullName>
        <shortName evidence="7">KPHMT</shortName>
    </alternativeName>
</protein>
<dbReference type="UniPathway" id="UPA00028">
    <property type="reaction ID" value="UER00003"/>
</dbReference>
<keyword evidence="12" id="KW-1185">Reference proteome</keyword>
<evidence type="ECO:0000256" key="3">
    <source>
        <dbReference type="ARBA" id="ARBA00011424"/>
    </source>
</evidence>
<dbReference type="GO" id="GO:0005737">
    <property type="term" value="C:cytoplasm"/>
    <property type="evidence" value="ECO:0007669"/>
    <property type="project" value="UniProtKB-SubCell"/>
</dbReference>
<sequence length="281" mass="30214">MKNSALFKQMKQEGEKISMITAYDAPGGRHAQDAGMDVILVGDSAGMVVHGYDSTIPVTVDDIVLHTKAVKRGAPDTFTVADMPFLSYHGSIDKTVQNAGRLMQEAGAEAVKVEGRGTVLDVTKTLTEAGVPVVAHLGLTPQTVGVLGGYKVQGKDAESAAELIDDAKKAQEAGAIMLVLECVPHQVAQMVTKSLTIPVIGIGAGRHTDGQVLVWHDLLGFTESRVPKFVKQYVKLSGPIQKALKEYNRDVKTGRFPEEEHTFSMDEMEIKELYGNGGLKI</sequence>
<dbReference type="InterPro" id="IPR040442">
    <property type="entry name" value="Pyrv_kinase-like_dom_sf"/>
</dbReference>
<dbReference type="GO" id="GO:0032259">
    <property type="term" value="P:methylation"/>
    <property type="evidence" value="ECO:0007669"/>
    <property type="project" value="UniProtKB-KW"/>
</dbReference>
<keyword evidence="11" id="KW-0489">Methyltransferase</keyword>
<evidence type="ECO:0000256" key="6">
    <source>
        <dbReference type="ARBA" id="ARBA00056497"/>
    </source>
</evidence>
<dbReference type="PANTHER" id="PTHR20881:SF0">
    <property type="entry name" value="3-METHYL-2-OXOBUTANOATE HYDROXYMETHYLTRANSFERASE"/>
    <property type="match status" value="1"/>
</dbReference>
<dbReference type="InterPro" id="IPR003700">
    <property type="entry name" value="Pantoate_hydroxy_MeTrfase"/>
</dbReference>
<comment type="subcellular location">
    <subcellularLocation>
        <location evidence="7">Cytoplasm</location>
    </subcellularLocation>
</comment>
<dbReference type="NCBIfam" id="TIGR00222">
    <property type="entry name" value="panB"/>
    <property type="match status" value="1"/>
</dbReference>
<dbReference type="Pfam" id="PF02548">
    <property type="entry name" value="Pantoate_transf"/>
    <property type="match status" value="1"/>
</dbReference>
<dbReference type="OrthoDB" id="9781789at2"/>
<evidence type="ECO:0000256" key="8">
    <source>
        <dbReference type="PIRSR" id="PIRSR000388-1"/>
    </source>
</evidence>
<dbReference type="GO" id="GO:0008168">
    <property type="term" value="F:methyltransferase activity"/>
    <property type="evidence" value="ECO:0007669"/>
    <property type="project" value="UniProtKB-KW"/>
</dbReference>
<dbReference type="FunFam" id="3.20.20.60:FF:000003">
    <property type="entry name" value="3-methyl-2-oxobutanoate hydroxymethyltransferase"/>
    <property type="match status" value="1"/>
</dbReference>
<comment type="catalytic activity">
    <reaction evidence="7">
        <text>(6R)-5,10-methylene-5,6,7,8-tetrahydrofolate + 3-methyl-2-oxobutanoate + H2O = 2-dehydropantoate + (6S)-5,6,7,8-tetrahydrofolate</text>
        <dbReference type="Rhea" id="RHEA:11824"/>
        <dbReference type="ChEBI" id="CHEBI:11561"/>
        <dbReference type="ChEBI" id="CHEBI:11851"/>
        <dbReference type="ChEBI" id="CHEBI:15377"/>
        <dbReference type="ChEBI" id="CHEBI:15636"/>
        <dbReference type="ChEBI" id="CHEBI:57453"/>
        <dbReference type="EC" id="2.1.2.11"/>
    </reaction>
</comment>
<feature type="binding site" evidence="7 9">
    <location>
        <position position="112"/>
    </location>
    <ligand>
        <name>3-methyl-2-oxobutanoate</name>
        <dbReference type="ChEBI" id="CHEBI:11851"/>
    </ligand>
</feature>
<dbReference type="AlphaFoldDB" id="A0A3M7TV81"/>
<feature type="active site" description="Proton acceptor" evidence="7 8">
    <location>
        <position position="181"/>
    </location>
</feature>
<evidence type="ECO:0000256" key="4">
    <source>
        <dbReference type="ARBA" id="ARBA00022655"/>
    </source>
</evidence>
<dbReference type="CDD" id="cd06557">
    <property type="entry name" value="KPHMT-like"/>
    <property type="match status" value="1"/>
</dbReference>
<feature type="binding site" evidence="7 10">
    <location>
        <position position="82"/>
    </location>
    <ligand>
        <name>Mg(2+)</name>
        <dbReference type="ChEBI" id="CHEBI:18420"/>
    </ligand>
</feature>
<comment type="similarity">
    <text evidence="2 7">Belongs to the PanB family.</text>
</comment>
<dbReference type="PANTHER" id="PTHR20881">
    <property type="entry name" value="3-METHYL-2-OXOBUTANOATE HYDROXYMETHYLTRANSFERASE"/>
    <property type="match status" value="1"/>
</dbReference>
<keyword evidence="7 10" id="KW-0479">Metal-binding</keyword>
<dbReference type="Proteomes" id="UP000278746">
    <property type="component" value="Unassembled WGS sequence"/>
</dbReference>
<comment type="cofactor">
    <cofactor evidence="7 10">
        <name>Mg(2+)</name>
        <dbReference type="ChEBI" id="CHEBI:18420"/>
    </cofactor>
    <text evidence="7 10">Binds 1 Mg(2+) ion per subunit.</text>
</comment>
<dbReference type="GO" id="GO:0003864">
    <property type="term" value="F:3-methyl-2-oxobutanoate hydroxymethyltransferase activity"/>
    <property type="evidence" value="ECO:0007669"/>
    <property type="project" value="UniProtKB-UniRule"/>
</dbReference>
<keyword evidence="5 7" id="KW-0808">Transferase</keyword>
<dbReference type="Gene3D" id="3.20.20.60">
    <property type="entry name" value="Phosphoenolpyruvate-binding domains"/>
    <property type="match status" value="1"/>
</dbReference>
<keyword evidence="7" id="KW-0963">Cytoplasm</keyword>
<comment type="function">
    <text evidence="6 7">Catalyzes the reversible reaction in which hydroxymethyl group from 5,10-methylenetetrahydrofolate is transferred onto alpha-ketoisovalerate to form ketopantoate.</text>
</comment>
<evidence type="ECO:0000256" key="1">
    <source>
        <dbReference type="ARBA" id="ARBA00005033"/>
    </source>
</evidence>
<evidence type="ECO:0000256" key="2">
    <source>
        <dbReference type="ARBA" id="ARBA00008676"/>
    </source>
</evidence>
<comment type="caution">
    <text evidence="11">The sequence shown here is derived from an EMBL/GenBank/DDBJ whole genome shotgun (WGS) entry which is preliminary data.</text>
</comment>
<evidence type="ECO:0000313" key="11">
    <source>
        <dbReference type="EMBL" id="RNA69171.1"/>
    </source>
</evidence>
<feature type="binding site" evidence="7 10">
    <location>
        <position position="43"/>
    </location>
    <ligand>
        <name>Mg(2+)</name>
        <dbReference type="ChEBI" id="CHEBI:18420"/>
    </ligand>
</feature>
<feature type="binding site" evidence="7 10">
    <location>
        <position position="114"/>
    </location>
    <ligand>
        <name>Mg(2+)</name>
        <dbReference type="ChEBI" id="CHEBI:18420"/>
    </ligand>
</feature>
<keyword evidence="4 7" id="KW-0566">Pantothenate biosynthesis</keyword>
<keyword evidence="7 10" id="KW-0460">Magnesium</keyword>
<organism evidence="11 12">
    <name type="scientific">Alteribacter keqinensis</name>
    <dbReference type="NCBI Taxonomy" id="2483800"/>
    <lineage>
        <taxon>Bacteria</taxon>
        <taxon>Bacillati</taxon>
        <taxon>Bacillota</taxon>
        <taxon>Bacilli</taxon>
        <taxon>Bacillales</taxon>
        <taxon>Bacillaceae</taxon>
        <taxon>Alteribacter</taxon>
    </lineage>
</organism>
<dbReference type="SUPFAM" id="SSF51621">
    <property type="entry name" value="Phosphoenolpyruvate/pyruvate domain"/>
    <property type="match status" value="1"/>
</dbReference>
<evidence type="ECO:0000256" key="5">
    <source>
        <dbReference type="ARBA" id="ARBA00022679"/>
    </source>
</evidence>